<protein>
    <submittedName>
        <fullName evidence="1">Copia protein</fullName>
    </submittedName>
</protein>
<dbReference type="AlphaFoldDB" id="A0A5B6WX09"/>
<organism evidence="1 2">
    <name type="scientific">Gossypium australe</name>
    <dbReference type="NCBI Taxonomy" id="47621"/>
    <lineage>
        <taxon>Eukaryota</taxon>
        <taxon>Viridiplantae</taxon>
        <taxon>Streptophyta</taxon>
        <taxon>Embryophyta</taxon>
        <taxon>Tracheophyta</taxon>
        <taxon>Spermatophyta</taxon>
        <taxon>Magnoliopsida</taxon>
        <taxon>eudicotyledons</taxon>
        <taxon>Gunneridae</taxon>
        <taxon>Pentapetalae</taxon>
        <taxon>rosids</taxon>
        <taxon>malvids</taxon>
        <taxon>Malvales</taxon>
        <taxon>Malvaceae</taxon>
        <taxon>Malvoideae</taxon>
        <taxon>Gossypium</taxon>
    </lineage>
</organism>
<dbReference type="PANTHER" id="PTHR11439">
    <property type="entry name" value="GAG-POL-RELATED RETROTRANSPOSON"/>
    <property type="match status" value="1"/>
</dbReference>
<name>A0A5B6WX09_9ROSI</name>
<keyword evidence="2" id="KW-1185">Reference proteome</keyword>
<reference evidence="2" key="1">
    <citation type="journal article" date="2019" name="Plant Biotechnol. J.">
        <title>Genome sequencing of the Australian wild diploid species Gossypium australe highlights disease resistance and delayed gland morphogenesis.</title>
        <authorList>
            <person name="Cai Y."/>
            <person name="Cai X."/>
            <person name="Wang Q."/>
            <person name="Wang P."/>
            <person name="Zhang Y."/>
            <person name="Cai C."/>
            <person name="Xu Y."/>
            <person name="Wang K."/>
            <person name="Zhou Z."/>
            <person name="Wang C."/>
            <person name="Geng S."/>
            <person name="Li B."/>
            <person name="Dong Q."/>
            <person name="Hou Y."/>
            <person name="Wang H."/>
            <person name="Ai P."/>
            <person name="Liu Z."/>
            <person name="Yi F."/>
            <person name="Sun M."/>
            <person name="An G."/>
            <person name="Cheng J."/>
            <person name="Zhang Y."/>
            <person name="Shi Q."/>
            <person name="Xie Y."/>
            <person name="Shi X."/>
            <person name="Chang Y."/>
            <person name="Huang F."/>
            <person name="Chen Y."/>
            <person name="Hong S."/>
            <person name="Mi L."/>
            <person name="Sun Q."/>
            <person name="Zhang L."/>
            <person name="Zhou B."/>
            <person name="Peng R."/>
            <person name="Zhang X."/>
            <person name="Liu F."/>
        </authorList>
    </citation>
    <scope>NUCLEOTIDE SEQUENCE [LARGE SCALE GENOMIC DNA]</scope>
    <source>
        <strain evidence="2">cv. PA1801</strain>
    </source>
</reference>
<comment type="caution">
    <text evidence="1">The sequence shown here is derived from an EMBL/GenBank/DDBJ whole genome shotgun (WGS) entry which is preliminary data.</text>
</comment>
<sequence length="153" mass="16870">MVSFPTLTSLVGSPLVDGTKYKQIFGSLQYLCLTKPDIAFVVDNATEYRSLANATSELTLFHSLLDEIGVKLKSTLVIWCDNSSTMSLATNPVLHAHVKHVELDLHFVQDKVLSGQLQVNYMHGNDQIANALIKPLTIEAVSHCCNDLNMILL</sequence>
<dbReference type="PANTHER" id="PTHR11439:SF463">
    <property type="entry name" value="REVERSE TRANSCRIPTASE TY1_COPIA-TYPE DOMAIN-CONTAINING PROTEIN"/>
    <property type="match status" value="1"/>
</dbReference>
<dbReference type="EMBL" id="SMMG02000001">
    <property type="protein sequence ID" value="KAA3486489.1"/>
    <property type="molecule type" value="Genomic_DNA"/>
</dbReference>
<proteinExistence type="predicted"/>
<evidence type="ECO:0000313" key="2">
    <source>
        <dbReference type="Proteomes" id="UP000325315"/>
    </source>
</evidence>
<dbReference type="CDD" id="cd09272">
    <property type="entry name" value="RNase_HI_RT_Ty1"/>
    <property type="match status" value="1"/>
</dbReference>
<gene>
    <name evidence="1" type="ORF">EPI10_030396</name>
</gene>
<dbReference type="Proteomes" id="UP000325315">
    <property type="component" value="Unassembled WGS sequence"/>
</dbReference>
<accession>A0A5B6WX09</accession>
<evidence type="ECO:0000313" key="1">
    <source>
        <dbReference type="EMBL" id="KAA3486489.1"/>
    </source>
</evidence>
<dbReference type="OrthoDB" id="1192411at2759"/>